<feature type="transmembrane region" description="Helical" evidence="1">
    <location>
        <begin position="35"/>
        <end position="57"/>
    </location>
</feature>
<proteinExistence type="predicted"/>
<dbReference type="RefSeq" id="WP_219965337.1">
    <property type="nucleotide sequence ID" value="NZ_JAGFNZ010000003.1"/>
</dbReference>
<evidence type="ECO:0000313" key="3">
    <source>
        <dbReference type="EMBL" id="MBW7572922.1"/>
    </source>
</evidence>
<organism evidence="3 4">
    <name type="scientific">Caproiciproducens faecalis</name>
    <dbReference type="NCBI Taxonomy" id="2820301"/>
    <lineage>
        <taxon>Bacteria</taxon>
        <taxon>Bacillati</taxon>
        <taxon>Bacillota</taxon>
        <taxon>Clostridia</taxon>
        <taxon>Eubacteriales</taxon>
        <taxon>Acutalibacteraceae</taxon>
        <taxon>Caproiciproducens</taxon>
    </lineage>
</organism>
<evidence type="ECO:0000313" key="4">
    <source>
        <dbReference type="Proteomes" id="UP000719942"/>
    </source>
</evidence>
<dbReference type="Proteomes" id="UP000719942">
    <property type="component" value="Unassembled WGS sequence"/>
</dbReference>
<feature type="domain" description="YcxB-like C-terminal" evidence="2">
    <location>
        <begin position="109"/>
        <end position="159"/>
    </location>
</feature>
<evidence type="ECO:0000259" key="2">
    <source>
        <dbReference type="Pfam" id="PF14317"/>
    </source>
</evidence>
<gene>
    <name evidence="3" type="ORF">J5W02_08855</name>
</gene>
<feature type="transmembrane region" description="Helical" evidence="1">
    <location>
        <begin position="63"/>
        <end position="87"/>
    </location>
</feature>
<dbReference type="EMBL" id="JAGFNZ010000003">
    <property type="protein sequence ID" value="MBW7572922.1"/>
    <property type="molecule type" value="Genomic_DNA"/>
</dbReference>
<accession>A0ABS7DNQ9</accession>
<evidence type="ECO:0000256" key="1">
    <source>
        <dbReference type="SAM" id="Phobius"/>
    </source>
</evidence>
<sequence length="183" mass="21003">MPESPVSVSCLTTKFDYADYKAAAAKAAMRKSEKITLKITGTVLILTAFLLRAFVYGNFYQNFIYAAMAAVGVIIGCFYDMIVLYAVRRHALNYFTANSEKFIAQTTEFSEETITFQTERYTAAIPYEMLYKAYEDARVFIIYTGINETKFIPKRAMNESECTRIHKILETKLQEKYQQEGAR</sequence>
<keyword evidence="4" id="KW-1185">Reference proteome</keyword>
<reference evidence="3 4" key="1">
    <citation type="submission" date="2021-03" db="EMBL/GenBank/DDBJ databases">
        <title>Caproiciproducens sp. nov. isolated from feces of cow.</title>
        <authorList>
            <person name="Choi J.-Y."/>
        </authorList>
    </citation>
    <scope>NUCLEOTIDE SEQUENCE [LARGE SCALE GENOMIC DNA]</scope>
    <source>
        <strain evidence="3 4">AGMB10547</strain>
    </source>
</reference>
<name>A0ABS7DNQ9_9FIRM</name>
<protein>
    <submittedName>
        <fullName evidence="3">YcxB family protein</fullName>
    </submittedName>
</protein>
<comment type="caution">
    <text evidence="3">The sequence shown here is derived from an EMBL/GenBank/DDBJ whole genome shotgun (WGS) entry which is preliminary data.</text>
</comment>
<keyword evidence="1" id="KW-0472">Membrane</keyword>
<dbReference type="InterPro" id="IPR025588">
    <property type="entry name" value="YcxB-like_C"/>
</dbReference>
<keyword evidence="1" id="KW-0812">Transmembrane</keyword>
<keyword evidence="1" id="KW-1133">Transmembrane helix</keyword>
<dbReference type="Pfam" id="PF14317">
    <property type="entry name" value="YcxB"/>
    <property type="match status" value="1"/>
</dbReference>